<dbReference type="AlphaFoldDB" id="A0A4Z2HWM2"/>
<organism evidence="1 2">
    <name type="scientific">Liparis tanakae</name>
    <name type="common">Tanaka's snailfish</name>
    <dbReference type="NCBI Taxonomy" id="230148"/>
    <lineage>
        <taxon>Eukaryota</taxon>
        <taxon>Metazoa</taxon>
        <taxon>Chordata</taxon>
        <taxon>Craniata</taxon>
        <taxon>Vertebrata</taxon>
        <taxon>Euteleostomi</taxon>
        <taxon>Actinopterygii</taxon>
        <taxon>Neopterygii</taxon>
        <taxon>Teleostei</taxon>
        <taxon>Neoteleostei</taxon>
        <taxon>Acanthomorphata</taxon>
        <taxon>Eupercaria</taxon>
        <taxon>Perciformes</taxon>
        <taxon>Cottioidei</taxon>
        <taxon>Cottales</taxon>
        <taxon>Liparidae</taxon>
        <taxon>Liparis</taxon>
    </lineage>
</organism>
<accession>A0A4Z2HWM2</accession>
<keyword evidence="2" id="KW-1185">Reference proteome</keyword>
<comment type="caution">
    <text evidence="1">The sequence shown here is derived from an EMBL/GenBank/DDBJ whole genome shotgun (WGS) entry which is preliminary data.</text>
</comment>
<name>A0A4Z2HWM2_9TELE</name>
<dbReference type="Proteomes" id="UP000314294">
    <property type="component" value="Unassembled WGS sequence"/>
</dbReference>
<protein>
    <submittedName>
        <fullName evidence="1">Uncharacterized protein</fullName>
    </submittedName>
</protein>
<sequence>MKGSYLHWKDRFGAGPQVHRQLRKENPSTAIPIWVKKQIPNQKSSEPYTTDVKARDFTMS</sequence>
<evidence type="ECO:0000313" key="1">
    <source>
        <dbReference type="EMBL" id="TNN70097.1"/>
    </source>
</evidence>
<evidence type="ECO:0000313" key="2">
    <source>
        <dbReference type="Proteomes" id="UP000314294"/>
    </source>
</evidence>
<reference evidence="1 2" key="1">
    <citation type="submission" date="2019-03" db="EMBL/GenBank/DDBJ databases">
        <title>First draft genome of Liparis tanakae, snailfish: a comprehensive survey of snailfish specific genes.</title>
        <authorList>
            <person name="Kim W."/>
            <person name="Song I."/>
            <person name="Jeong J.-H."/>
            <person name="Kim D."/>
            <person name="Kim S."/>
            <person name="Ryu S."/>
            <person name="Song J.Y."/>
            <person name="Lee S.K."/>
        </authorList>
    </citation>
    <scope>NUCLEOTIDE SEQUENCE [LARGE SCALE GENOMIC DNA]</scope>
    <source>
        <tissue evidence="1">Muscle</tissue>
    </source>
</reference>
<dbReference type="EMBL" id="SRLO01000168">
    <property type="protein sequence ID" value="TNN70097.1"/>
    <property type="molecule type" value="Genomic_DNA"/>
</dbReference>
<gene>
    <name evidence="1" type="ORF">EYF80_019773</name>
</gene>
<proteinExistence type="predicted"/>